<keyword evidence="2" id="KW-1185">Reference proteome</keyword>
<organism evidence="1 2">
    <name type="scientific">Gigaspora margarita</name>
    <dbReference type="NCBI Taxonomy" id="4874"/>
    <lineage>
        <taxon>Eukaryota</taxon>
        <taxon>Fungi</taxon>
        <taxon>Fungi incertae sedis</taxon>
        <taxon>Mucoromycota</taxon>
        <taxon>Glomeromycotina</taxon>
        <taxon>Glomeromycetes</taxon>
        <taxon>Diversisporales</taxon>
        <taxon>Gigasporaceae</taxon>
        <taxon>Gigaspora</taxon>
    </lineage>
</organism>
<evidence type="ECO:0000313" key="1">
    <source>
        <dbReference type="EMBL" id="CAG8552442.1"/>
    </source>
</evidence>
<sequence>MGSFDKLINIQKIGKGRQLGVLIKQFQQCGQIEKSRFSNFIDVVR</sequence>
<protein>
    <submittedName>
        <fullName evidence="1">3223_t:CDS:1</fullName>
    </submittedName>
</protein>
<comment type="caution">
    <text evidence="1">The sequence shown here is derived from an EMBL/GenBank/DDBJ whole genome shotgun (WGS) entry which is preliminary data.</text>
</comment>
<accession>A0ABN7UDZ2</accession>
<gene>
    <name evidence="1" type="ORF">GMARGA_LOCUS4622</name>
</gene>
<evidence type="ECO:0000313" key="2">
    <source>
        <dbReference type="Proteomes" id="UP000789901"/>
    </source>
</evidence>
<reference evidence="1 2" key="1">
    <citation type="submission" date="2021-06" db="EMBL/GenBank/DDBJ databases">
        <authorList>
            <person name="Kallberg Y."/>
            <person name="Tangrot J."/>
            <person name="Rosling A."/>
        </authorList>
    </citation>
    <scope>NUCLEOTIDE SEQUENCE [LARGE SCALE GENOMIC DNA]</scope>
    <source>
        <strain evidence="1 2">120-4 pot B 10/14</strain>
    </source>
</reference>
<dbReference type="Proteomes" id="UP000789901">
    <property type="component" value="Unassembled WGS sequence"/>
</dbReference>
<name>A0ABN7UDZ2_GIGMA</name>
<dbReference type="EMBL" id="CAJVQB010001836">
    <property type="protein sequence ID" value="CAG8552442.1"/>
    <property type="molecule type" value="Genomic_DNA"/>
</dbReference>
<proteinExistence type="predicted"/>